<evidence type="ECO:0000256" key="1">
    <source>
        <dbReference type="SAM" id="SignalP"/>
    </source>
</evidence>
<keyword evidence="3" id="KW-1185">Reference proteome</keyword>
<keyword evidence="1" id="KW-0732">Signal</keyword>
<gene>
    <name evidence="2" type="ORF">V3328_10360</name>
</gene>
<evidence type="ECO:0000313" key="3">
    <source>
        <dbReference type="Proteomes" id="UP001378188"/>
    </source>
</evidence>
<dbReference type="Proteomes" id="UP001378188">
    <property type="component" value="Unassembled WGS sequence"/>
</dbReference>
<dbReference type="EMBL" id="JAZHOF010000004">
    <property type="protein sequence ID" value="MEJ8571876.1"/>
    <property type="molecule type" value="Genomic_DNA"/>
</dbReference>
<sequence length="211" mass="21046">MAVSGRTVFSAGILCGAALLAATFLSSSVDADTTVAALSTPETASAEAGPTRENIAAQLPAVRLASRRICESGFDIQTGNLTPRPAGAGDLAPAASVEMAKPCDGPVLVRFSSGVLAPGGGNGLYVVLVAECLGNGGYANHCAPGETHTAAPDSRGVQLVSGPASGAPAAAQWIYPDLKPGIWKFVARPAHYGDGEVTLSGRGLSVAAFKG</sequence>
<dbReference type="RefSeq" id="WP_340329577.1">
    <property type="nucleotide sequence ID" value="NZ_JAZHOF010000004.1"/>
</dbReference>
<accession>A0AAW9RPZ4</accession>
<comment type="caution">
    <text evidence="2">The sequence shown here is derived from an EMBL/GenBank/DDBJ whole genome shotgun (WGS) entry which is preliminary data.</text>
</comment>
<feature type="signal peptide" evidence="1">
    <location>
        <begin position="1"/>
        <end position="31"/>
    </location>
</feature>
<proteinExistence type="predicted"/>
<name>A0AAW9RPZ4_9HYPH</name>
<reference evidence="2 3" key="1">
    <citation type="submission" date="2024-02" db="EMBL/GenBank/DDBJ databases">
        <title>Genome analysis and characterization of Microbaculum marinisediminis sp. nov., isolated from marine sediment.</title>
        <authorList>
            <person name="Du Z.-J."/>
            <person name="Ye Y.-Q."/>
            <person name="Zhang Z.-R."/>
            <person name="Yuan S.-M."/>
            <person name="Zhang X.-Y."/>
        </authorList>
    </citation>
    <scope>NUCLEOTIDE SEQUENCE [LARGE SCALE GENOMIC DNA]</scope>
    <source>
        <strain evidence="2 3">SDUM1044001</strain>
    </source>
</reference>
<organism evidence="2 3">
    <name type="scientific">Microbaculum marinum</name>
    <dbReference type="NCBI Taxonomy" id="1764581"/>
    <lineage>
        <taxon>Bacteria</taxon>
        <taxon>Pseudomonadati</taxon>
        <taxon>Pseudomonadota</taxon>
        <taxon>Alphaproteobacteria</taxon>
        <taxon>Hyphomicrobiales</taxon>
        <taxon>Tepidamorphaceae</taxon>
        <taxon>Microbaculum</taxon>
    </lineage>
</organism>
<dbReference type="AlphaFoldDB" id="A0AAW9RPZ4"/>
<protein>
    <submittedName>
        <fullName evidence="2">Uncharacterized protein</fullName>
    </submittedName>
</protein>
<evidence type="ECO:0000313" key="2">
    <source>
        <dbReference type="EMBL" id="MEJ8571876.1"/>
    </source>
</evidence>
<feature type="chain" id="PRO_5043409918" evidence="1">
    <location>
        <begin position="32"/>
        <end position="211"/>
    </location>
</feature>